<accession>A0A0C3AJG0</accession>
<feature type="compositionally biased region" description="Low complexity" evidence="1">
    <location>
        <begin position="146"/>
        <end position="156"/>
    </location>
</feature>
<dbReference type="EMBL" id="KN824321">
    <property type="protein sequence ID" value="KIM24735.1"/>
    <property type="molecule type" value="Genomic_DNA"/>
</dbReference>
<sequence>MTRARSGSFYCPIEPVWALSLSQKAEISTATPSSSTPPMRRHVRTPSGDYQHVHSPQSPRAAVTDPKSSQAPRFLSTPELSSKYGFGANATPSVSASTFARKRHAHSPARPSPLSGEVAGPRPRCPSAIWTSSTSQTRHHHHQRSRSSPASSSTSSLHKSVLKGAFMAGPMARKARMYGLRVAWCVFGDARVEMARDIFGRGSTSAGILGAPAEVEPEVQHEESVEMPMHDMTFEWELDTQRSLSRSSPSTSSGSQHRGYSSYLEIDQLESDSDEDSVSSDESDYGSDETESGESDELDDEEEIHRSALAVFEQTALDSPLGKKHAHVADDARWETLAFEVSWVS</sequence>
<evidence type="ECO:0000256" key="1">
    <source>
        <dbReference type="SAM" id="MobiDB-lite"/>
    </source>
</evidence>
<feature type="region of interest" description="Disordered" evidence="1">
    <location>
        <begin position="24"/>
        <end position="156"/>
    </location>
</feature>
<gene>
    <name evidence="2" type="ORF">M408DRAFT_231075</name>
</gene>
<reference evidence="3" key="2">
    <citation type="submission" date="2015-01" db="EMBL/GenBank/DDBJ databases">
        <title>Evolutionary Origins and Diversification of the Mycorrhizal Mutualists.</title>
        <authorList>
            <consortium name="DOE Joint Genome Institute"/>
            <consortium name="Mycorrhizal Genomics Consortium"/>
            <person name="Kohler A."/>
            <person name="Kuo A."/>
            <person name="Nagy L.G."/>
            <person name="Floudas D."/>
            <person name="Copeland A."/>
            <person name="Barry K.W."/>
            <person name="Cichocki N."/>
            <person name="Veneault-Fourrey C."/>
            <person name="LaButti K."/>
            <person name="Lindquist E.A."/>
            <person name="Lipzen A."/>
            <person name="Lundell T."/>
            <person name="Morin E."/>
            <person name="Murat C."/>
            <person name="Riley R."/>
            <person name="Ohm R."/>
            <person name="Sun H."/>
            <person name="Tunlid A."/>
            <person name="Henrissat B."/>
            <person name="Grigoriev I.V."/>
            <person name="Hibbett D.S."/>
            <person name="Martin F."/>
        </authorList>
    </citation>
    <scope>NUCLEOTIDE SEQUENCE [LARGE SCALE GENOMIC DNA]</scope>
    <source>
        <strain evidence="3">MAFF 305830</strain>
    </source>
</reference>
<dbReference type="Proteomes" id="UP000054097">
    <property type="component" value="Unassembled WGS sequence"/>
</dbReference>
<dbReference type="HOGENOM" id="CLU_804518_0_0_1"/>
<dbReference type="OrthoDB" id="3261822at2759"/>
<keyword evidence="3" id="KW-1185">Reference proteome</keyword>
<reference evidence="2 3" key="1">
    <citation type="submission" date="2014-04" db="EMBL/GenBank/DDBJ databases">
        <authorList>
            <consortium name="DOE Joint Genome Institute"/>
            <person name="Kuo A."/>
            <person name="Zuccaro A."/>
            <person name="Kohler A."/>
            <person name="Nagy L.G."/>
            <person name="Floudas D."/>
            <person name="Copeland A."/>
            <person name="Barry K.W."/>
            <person name="Cichocki N."/>
            <person name="Veneault-Fourrey C."/>
            <person name="LaButti K."/>
            <person name="Lindquist E.A."/>
            <person name="Lipzen A."/>
            <person name="Lundell T."/>
            <person name="Morin E."/>
            <person name="Murat C."/>
            <person name="Sun H."/>
            <person name="Tunlid A."/>
            <person name="Henrissat B."/>
            <person name="Grigoriev I.V."/>
            <person name="Hibbett D.S."/>
            <person name="Martin F."/>
            <person name="Nordberg H.P."/>
            <person name="Cantor M.N."/>
            <person name="Hua S.X."/>
        </authorList>
    </citation>
    <scope>NUCLEOTIDE SEQUENCE [LARGE SCALE GENOMIC DNA]</scope>
    <source>
        <strain evidence="2 3">MAFF 305830</strain>
    </source>
</reference>
<feature type="compositionally biased region" description="Low complexity" evidence="1">
    <location>
        <begin position="243"/>
        <end position="255"/>
    </location>
</feature>
<proteinExistence type="predicted"/>
<protein>
    <submittedName>
        <fullName evidence="2">Uncharacterized protein</fullName>
    </submittedName>
</protein>
<evidence type="ECO:0000313" key="3">
    <source>
        <dbReference type="Proteomes" id="UP000054097"/>
    </source>
</evidence>
<dbReference type="AlphaFoldDB" id="A0A0C3AJG0"/>
<evidence type="ECO:0000313" key="2">
    <source>
        <dbReference type="EMBL" id="KIM24735.1"/>
    </source>
</evidence>
<feature type="compositionally biased region" description="Acidic residues" evidence="1">
    <location>
        <begin position="267"/>
        <end position="302"/>
    </location>
</feature>
<name>A0A0C3AJG0_SERVB</name>
<feature type="region of interest" description="Disordered" evidence="1">
    <location>
        <begin position="239"/>
        <end position="306"/>
    </location>
</feature>
<organism evidence="2 3">
    <name type="scientific">Serendipita vermifera MAFF 305830</name>
    <dbReference type="NCBI Taxonomy" id="933852"/>
    <lineage>
        <taxon>Eukaryota</taxon>
        <taxon>Fungi</taxon>
        <taxon>Dikarya</taxon>
        <taxon>Basidiomycota</taxon>
        <taxon>Agaricomycotina</taxon>
        <taxon>Agaricomycetes</taxon>
        <taxon>Sebacinales</taxon>
        <taxon>Serendipitaceae</taxon>
        <taxon>Serendipita</taxon>
    </lineage>
</organism>
<feature type="compositionally biased region" description="Low complexity" evidence="1">
    <location>
        <begin position="28"/>
        <end position="38"/>
    </location>
</feature>